<evidence type="ECO:0000256" key="1">
    <source>
        <dbReference type="ARBA" id="ARBA00009175"/>
    </source>
</evidence>
<dbReference type="PIRSF" id="PIRSF004846">
    <property type="entry name" value="ModA"/>
    <property type="match status" value="1"/>
</dbReference>
<sequence length="270" mass="26863">MPRRVVAIALAALLGGTVTACASPSDGGSPDGSPSAAAGSTTTAAAGATTVTVFAAASLTEAFDELATRFEQEHPTADIVINYGGSAALARQVVEGAPADVFASAAEEPMRTLVDAGLAASPVVFATNTLQLVVPAGNPADVAGLDDLGRPELTVALCDESVPCGAASAELLERQSVTAVPDTLESDVRAVLTKVSLGEVDAGLVYRTDVLAAGDAVEGIEVTGAAFVVNRYPIAVLTDAAAAQFATDFVEFIAGAEGRAVMAEAGFGAP</sequence>
<proteinExistence type="inferred from homology"/>
<dbReference type="InterPro" id="IPR050682">
    <property type="entry name" value="ModA/WtpA"/>
</dbReference>
<protein>
    <submittedName>
        <fullName evidence="6">Molybdate ABC transporter substrate-binding protein</fullName>
    </submittedName>
</protein>
<evidence type="ECO:0000256" key="4">
    <source>
        <dbReference type="PIRSR" id="PIRSR004846-1"/>
    </source>
</evidence>
<evidence type="ECO:0000313" key="6">
    <source>
        <dbReference type="EMBL" id="RXZ67867.1"/>
    </source>
</evidence>
<dbReference type="PANTHER" id="PTHR30632:SF0">
    <property type="entry name" value="SULFATE-BINDING PROTEIN"/>
    <property type="match status" value="1"/>
</dbReference>
<dbReference type="SUPFAM" id="SSF53850">
    <property type="entry name" value="Periplasmic binding protein-like II"/>
    <property type="match status" value="1"/>
</dbReference>
<feature type="binding site" evidence="4">
    <location>
        <position position="58"/>
    </location>
    <ligand>
        <name>molybdate</name>
        <dbReference type="ChEBI" id="CHEBI:36264"/>
    </ligand>
</feature>
<dbReference type="GO" id="GO:0046872">
    <property type="term" value="F:metal ion binding"/>
    <property type="evidence" value="ECO:0007669"/>
    <property type="project" value="UniProtKB-KW"/>
</dbReference>
<accession>A0A4Q2KT21</accession>
<evidence type="ECO:0000256" key="5">
    <source>
        <dbReference type="SAM" id="SignalP"/>
    </source>
</evidence>
<dbReference type="OrthoDB" id="9785015at2"/>
<dbReference type="GO" id="GO:0015689">
    <property type="term" value="P:molybdate ion transport"/>
    <property type="evidence" value="ECO:0007669"/>
    <property type="project" value="InterPro"/>
</dbReference>
<keyword evidence="3 5" id="KW-0732">Signal</keyword>
<dbReference type="AlphaFoldDB" id="A0A4Q2KT21"/>
<organism evidence="6 7">
    <name type="scientific">Agromyces albus</name>
    <dbReference type="NCBI Taxonomy" id="205332"/>
    <lineage>
        <taxon>Bacteria</taxon>
        <taxon>Bacillati</taxon>
        <taxon>Actinomycetota</taxon>
        <taxon>Actinomycetes</taxon>
        <taxon>Micrococcales</taxon>
        <taxon>Microbacteriaceae</taxon>
        <taxon>Agromyces</taxon>
    </lineage>
</organism>
<keyword evidence="2 4" id="KW-0479">Metal-binding</keyword>
<evidence type="ECO:0000313" key="7">
    <source>
        <dbReference type="Proteomes" id="UP000293865"/>
    </source>
</evidence>
<dbReference type="PROSITE" id="PS51257">
    <property type="entry name" value="PROKAR_LIPOPROTEIN"/>
    <property type="match status" value="1"/>
</dbReference>
<comment type="similarity">
    <text evidence="1">Belongs to the bacterial solute-binding protein ModA family.</text>
</comment>
<keyword evidence="4" id="KW-0500">Molybdenum</keyword>
<dbReference type="PANTHER" id="PTHR30632">
    <property type="entry name" value="MOLYBDATE-BINDING PERIPLASMIC PROTEIN"/>
    <property type="match status" value="1"/>
</dbReference>
<feature type="signal peptide" evidence="5">
    <location>
        <begin position="1"/>
        <end position="22"/>
    </location>
</feature>
<feature type="binding site" evidence="4">
    <location>
        <position position="86"/>
    </location>
    <ligand>
        <name>molybdate</name>
        <dbReference type="ChEBI" id="CHEBI:36264"/>
    </ligand>
</feature>
<evidence type="ECO:0000256" key="3">
    <source>
        <dbReference type="ARBA" id="ARBA00022729"/>
    </source>
</evidence>
<comment type="caution">
    <text evidence="6">The sequence shown here is derived from an EMBL/GenBank/DDBJ whole genome shotgun (WGS) entry which is preliminary data.</text>
</comment>
<dbReference type="RefSeq" id="WP_129521861.1">
    <property type="nucleotide sequence ID" value="NZ_SDPN01000037.1"/>
</dbReference>
<evidence type="ECO:0000256" key="2">
    <source>
        <dbReference type="ARBA" id="ARBA00022723"/>
    </source>
</evidence>
<dbReference type="Proteomes" id="UP000293865">
    <property type="component" value="Unassembled WGS sequence"/>
</dbReference>
<dbReference type="InterPro" id="IPR005950">
    <property type="entry name" value="ModA"/>
</dbReference>
<dbReference type="GO" id="GO:0030973">
    <property type="term" value="F:molybdate ion binding"/>
    <property type="evidence" value="ECO:0007669"/>
    <property type="project" value="TreeGrafter"/>
</dbReference>
<name>A0A4Q2KT21_9MICO</name>
<dbReference type="Pfam" id="PF13531">
    <property type="entry name" value="SBP_bac_11"/>
    <property type="match status" value="1"/>
</dbReference>
<keyword evidence="7" id="KW-1185">Reference proteome</keyword>
<dbReference type="Gene3D" id="3.40.190.10">
    <property type="entry name" value="Periplasmic binding protein-like II"/>
    <property type="match status" value="2"/>
</dbReference>
<feature type="chain" id="PRO_5020518817" evidence="5">
    <location>
        <begin position="23"/>
        <end position="270"/>
    </location>
</feature>
<gene>
    <name evidence="6" type="primary">modA</name>
    <name evidence="6" type="ORF">ESP51_15825</name>
</gene>
<feature type="binding site" evidence="4">
    <location>
        <position position="188"/>
    </location>
    <ligand>
        <name>molybdate</name>
        <dbReference type="ChEBI" id="CHEBI:36264"/>
    </ligand>
</feature>
<reference evidence="6 7" key="1">
    <citation type="submission" date="2019-01" db="EMBL/GenBank/DDBJ databases">
        <title>Agromyces.</title>
        <authorList>
            <person name="Li J."/>
        </authorList>
    </citation>
    <scope>NUCLEOTIDE SEQUENCE [LARGE SCALE GENOMIC DNA]</scope>
    <source>
        <strain evidence="6 7">DSM 15934</strain>
    </source>
</reference>
<dbReference type="NCBIfam" id="TIGR01256">
    <property type="entry name" value="modA"/>
    <property type="match status" value="1"/>
</dbReference>
<dbReference type="EMBL" id="SDPN01000037">
    <property type="protein sequence ID" value="RXZ67867.1"/>
    <property type="molecule type" value="Genomic_DNA"/>
</dbReference>
<feature type="binding site" evidence="4">
    <location>
        <position position="206"/>
    </location>
    <ligand>
        <name>molybdate</name>
        <dbReference type="ChEBI" id="CHEBI:36264"/>
    </ligand>
</feature>